<gene>
    <name evidence="2" type="ORF">AVEN_105684_1</name>
</gene>
<feature type="non-terminal residue" evidence="2">
    <location>
        <position position="75"/>
    </location>
</feature>
<keyword evidence="3" id="KW-1185">Reference proteome</keyword>
<dbReference type="Pfam" id="PF00650">
    <property type="entry name" value="CRAL_TRIO"/>
    <property type="match status" value="1"/>
</dbReference>
<sequence>MSVCEHDNSITIRATRMKFVLETSIMFLKTFQDNYPERIKFVFHINASVYYTTTMSVMKVFMATPLLQKIKAFGS</sequence>
<dbReference type="EMBL" id="BGPR01063031">
    <property type="protein sequence ID" value="GBO38350.1"/>
    <property type="molecule type" value="Genomic_DNA"/>
</dbReference>
<evidence type="ECO:0000313" key="2">
    <source>
        <dbReference type="EMBL" id="GBO38350.1"/>
    </source>
</evidence>
<dbReference type="AlphaFoldDB" id="A0A4Y2WPJ0"/>
<reference evidence="2 3" key="1">
    <citation type="journal article" date="2019" name="Sci. Rep.">
        <title>Orb-weaving spider Araneus ventricosus genome elucidates the spidroin gene catalogue.</title>
        <authorList>
            <person name="Kono N."/>
            <person name="Nakamura H."/>
            <person name="Ohtoshi R."/>
            <person name="Moran D.A.P."/>
            <person name="Shinohara A."/>
            <person name="Yoshida Y."/>
            <person name="Fujiwara M."/>
            <person name="Mori M."/>
            <person name="Tomita M."/>
            <person name="Arakawa K."/>
        </authorList>
    </citation>
    <scope>NUCLEOTIDE SEQUENCE [LARGE SCALE GENOMIC DNA]</scope>
</reference>
<dbReference type="SUPFAM" id="SSF52087">
    <property type="entry name" value="CRAL/TRIO domain"/>
    <property type="match status" value="1"/>
</dbReference>
<evidence type="ECO:0000313" key="3">
    <source>
        <dbReference type="Proteomes" id="UP000499080"/>
    </source>
</evidence>
<organism evidence="2 3">
    <name type="scientific">Araneus ventricosus</name>
    <name type="common">Orbweaver spider</name>
    <name type="synonym">Epeira ventricosa</name>
    <dbReference type="NCBI Taxonomy" id="182803"/>
    <lineage>
        <taxon>Eukaryota</taxon>
        <taxon>Metazoa</taxon>
        <taxon>Ecdysozoa</taxon>
        <taxon>Arthropoda</taxon>
        <taxon>Chelicerata</taxon>
        <taxon>Arachnida</taxon>
        <taxon>Araneae</taxon>
        <taxon>Araneomorphae</taxon>
        <taxon>Entelegynae</taxon>
        <taxon>Araneoidea</taxon>
        <taxon>Araneidae</taxon>
        <taxon>Araneus</taxon>
    </lineage>
</organism>
<dbReference type="InterPro" id="IPR036865">
    <property type="entry name" value="CRAL-TRIO_dom_sf"/>
</dbReference>
<feature type="domain" description="CRAL-TRIO" evidence="1">
    <location>
        <begin position="15"/>
        <end position="73"/>
    </location>
</feature>
<proteinExistence type="predicted"/>
<accession>A0A4Y2WPJ0</accession>
<dbReference type="Proteomes" id="UP000499080">
    <property type="component" value="Unassembled WGS sequence"/>
</dbReference>
<comment type="caution">
    <text evidence="2">The sequence shown here is derived from an EMBL/GenBank/DDBJ whole genome shotgun (WGS) entry which is preliminary data.</text>
</comment>
<evidence type="ECO:0000259" key="1">
    <source>
        <dbReference type="Pfam" id="PF00650"/>
    </source>
</evidence>
<dbReference type="Gene3D" id="3.40.525.10">
    <property type="entry name" value="CRAL-TRIO lipid binding domain"/>
    <property type="match status" value="1"/>
</dbReference>
<dbReference type="InterPro" id="IPR001251">
    <property type="entry name" value="CRAL-TRIO_dom"/>
</dbReference>
<protein>
    <recommendedName>
        <fullName evidence="1">CRAL-TRIO domain-containing protein</fullName>
    </recommendedName>
</protein>
<dbReference type="OrthoDB" id="75724at2759"/>
<name>A0A4Y2WPJ0_ARAVE</name>